<dbReference type="InParanoid" id="A0A409YDQ3"/>
<accession>A0A409YDQ3</accession>
<dbReference type="PRINTS" id="PR00081">
    <property type="entry name" value="GDHRDH"/>
</dbReference>
<protein>
    <recommendedName>
        <fullName evidence="7">Short-chain dehydrogenase</fullName>
    </recommendedName>
</protein>
<dbReference type="STRING" id="231916.A0A409YDQ3"/>
<evidence type="ECO:0008006" key="7">
    <source>
        <dbReference type="Google" id="ProtNLM"/>
    </source>
</evidence>
<dbReference type="OrthoDB" id="3819888at2759"/>
<dbReference type="Proteomes" id="UP000284706">
    <property type="component" value="Unassembled WGS sequence"/>
</dbReference>
<evidence type="ECO:0000256" key="3">
    <source>
        <dbReference type="ARBA" id="ARBA00023002"/>
    </source>
</evidence>
<dbReference type="PROSITE" id="PS00061">
    <property type="entry name" value="ADH_SHORT"/>
    <property type="match status" value="1"/>
</dbReference>
<dbReference type="PANTHER" id="PTHR43618:SF4">
    <property type="entry name" value="SHORT CHAIN DEHYDROGENASE_REDUCTASE FAMILY (AFU_ORTHOLOGUE AFUA_7G04540)"/>
    <property type="match status" value="1"/>
</dbReference>
<organism evidence="5 6">
    <name type="scientific">Gymnopilus dilepis</name>
    <dbReference type="NCBI Taxonomy" id="231916"/>
    <lineage>
        <taxon>Eukaryota</taxon>
        <taxon>Fungi</taxon>
        <taxon>Dikarya</taxon>
        <taxon>Basidiomycota</taxon>
        <taxon>Agaricomycotina</taxon>
        <taxon>Agaricomycetes</taxon>
        <taxon>Agaricomycetidae</taxon>
        <taxon>Agaricales</taxon>
        <taxon>Agaricineae</taxon>
        <taxon>Hymenogastraceae</taxon>
        <taxon>Gymnopilus</taxon>
    </lineage>
</organism>
<dbReference type="Gene3D" id="3.40.50.720">
    <property type="entry name" value="NAD(P)-binding Rossmann-like Domain"/>
    <property type="match status" value="1"/>
</dbReference>
<dbReference type="AlphaFoldDB" id="A0A409YDQ3"/>
<comment type="caution">
    <text evidence="5">The sequence shown here is derived from an EMBL/GenBank/DDBJ whole genome shotgun (WGS) entry which is preliminary data.</text>
</comment>
<name>A0A409YDQ3_9AGAR</name>
<evidence type="ECO:0000256" key="4">
    <source>
        <dbReference type="RuleBase" id="RU000363"/>
    </source>
</evidence>
<comment type="similarity">
    <text evidence="1 4">Belongs to the short-chain dehydrogenases/reductases (SDR) family.</text>
</comment>
<proteinExistence type="inferred from homology"/>
<dbReference type="GO" id="GO:0016491">
    <property type="term" value="F:oxidoreductase activity"/>
    <property type="evidence" value="ECO:0007669"/>
    <property type="project" value="UniProtKB-KW"/>
</dbReference>
<dbReference type="Pfam" id="PF00106">
    <property type="entry name" value="adh_short"/>
    <property type="match status" value="1"/>
</dbReference>
<gene>
    <name evidence="5" type="ORF">CVT26_016037</name>
</gene>
<evidence type="ECO:0000313" key="5">
    <source>
        <dbReference type="EMBL" id="PPR01136.1"/>
    </source>
</evidence>
<dbReference type="CDD" id="cd05233">
    <property type="entry name" value="SDR_c"/>
    <property type="match status" value="1"/>
</dbReference>
<dbReference type="InterPro" id="IPR002347">
    <property type="entry name" value="SDR_fam"/>
</dbReference>
<keyword evidence="2" id="KW-0521">NADP</keyword>
<dbReference type="InterPro" id="IPR020904">
    <property type="entry name" value="Sc_DH/Rdtase_CS"/>
</dbReference>
<dbReference type="InterPro" id="IPR036291">
    <property type="entry name" value="NAD(P)-bd_dom_sf"/>
</dbReference>
<keyword evidence="6" id="KW-1185">Reference proteome</keyword>
<reference evidence="5 6" key="1">
    <citation type="journal article" date="2018" name="Evol. Lett.">
        <title>Horizontal gene cluster transfer increased hallucinogenic mushroom diversity.</title>
        <authorList>
            <person name="Reynolds H.T."/>
            <person name="Vijayakumar V."/>
            <person name="Gluck-Thaler E."/>
            <person name="Korotkin H.B."/>
            <person name="Matheny P.B."/>
            <person name="Slot J.C."/>
        </authorList>
    </citation>
    <scope>NUCLEOTIDE SEQUENCE [LARGE SCALE GENOMIC DNA]</scope>
    <source>
        <strain evidence="5 6">SRW20</strain>
    </source>
</reference>
<evidence type="ECO:0000256" key="1">
    <source>
        <dbReference type="ARBA" id="ARBA00006484"/>
    </source>
</evidence>
<dbReference type="InterPro" id="IPR052178">
    <property type="entry name" value="Sec_Metab_Biosynth_SDR"/>
</dbReference>
<dbReference type="SUPFAM" id="SSF51735">
    <property type="entry name" value="NAD(P)-binding Rossmann-fold domains"/>
    <property type="match status" value="1"/>
</dbReference>
<dbReference type="EMBL" id="NHYE01000963">
    <property type="protein sequence ID" value="PPR01136.1"/>
    <property type="molecule type" value="Genomic_DNA"/>
</dbReference>
<dbReference type="PRINTS" id="PR00080">
    <property type="entry name" value="SDRFAMILY"/>
</dbReference>
<evidence type="ECO:0000313" key="6">
    <source>
        <dbReference type="Proteomes" id="UP000284706"/>
    </source>
</evidence>
<keyword evidence="3" id="KW-0560">Oxidoreductase</keyword>
<dbReference type="PANTHER" id="PTHR43618">
    <property type="entry name" value="7-ALPHA-HYDROXYSTEROID DEHYDROGENASE"/>
    <property type="match status" value="1"/>
</dbReference>
<evidence type="ECO:0000256" key="2">
    <source>
        <dbReference type="ARBA" id="ARBA00022857"/>
    </source>
</evidence>
<sequence>MSSPQSYRPQVANDLSGRIALVTGGGTGIGLMIAQGLAAAGAKVYITARRLEVLEKVSASWDRQIGGEIIPLQVDVTDKASIAKAKKFIEEKEGKLHVLVNNAGQEGPKSLFFSDPSAPENKSAEALGTAMFNNETFEAWGDHYKVNSASIFFVTTAFLGLLAKGSEDEAGYLSSVINVTSISGVIKLAQDHFCYNSAKAAATHLTKMFSTELALKGIPVRVNSIAPGVYASEMTFDEIPPEQVDKVGKGIQSVPSKRAGTGQEMAATAVYLASRAGGYMYGQELIIDGGYTAVNPSTV</sequence>